<organism evidence="3 4">
    <name type="scientific">Candidatus Faecousia excrementigallinarum</name>
    <dbReference type="NCBI Taxonomy" id="2840806"/>
    <lineage>
        <taxon>Bacteria</taxon>
        <taxon>Bacillati</taxon>
        <taxon>Bacillota</taxon>
        <taxon>Clostridia</taxon>
        <taxon>Eubacteriales</taxon>
        <taxon>Oscillospiraceae</taxon>
        <taxon>Faecousia</taxon>
    </lineage>
</organism>
<evidence type="ECO:0000256" key="2">
    <source>
        <dbReference type="SAM" id="SignalP"/>
    </source>
</evidence>
<feature type="compositionally biased region" description="Low complexity" evidence="1">
    <location>
        <begin position="58"/>
        <end position="67"/>
    </location>
</feature>
<feature type="chain" id="PRO_5038898217" evidence="2">
    <location>
        <begin position="22"/>
        <end position="376"/>
    </location>
</feature>
<proteinExistence type="predicted"/>
<evidence type="ECO:0000313" key="3">
    <source>
        <dbReference type="EMBL" id="HIQ67323.1"/>
    </source>
</evidence>
<dbReference type="AlphaFoldDB" id="A0A9D1CLS7"/>
<keyword evidence="2" id="KW-0732">Signal</keyword>
<sequence length="376" mass="41625">MKKRLLSLTLCLLLALSGLTACGKSGEPEAESTLDNIFTTPTTEAASQPTEPDSQATDPSSPESPDPFFGGITHGFSDETLNNEKGRYNIYEGGEMHIDYFMDVSGTVAKDGVGLLVVLDGQPQPYKTAEEDTYSYLHTFYPTPGKRLDIEMIMTPVTGQEGDTLELTVFHLLGPDYYSNPNEMAPGMRQTVGSTFGSTQLVFQATPPKAELPDTPERVAAQSVEYPDLTSGELASWTAEALQTDSSYAFATNYNWNSGYIFGVSPEENLTIRSEVFGSTAVEWSYILYVNHQPVSVLPENQVMFHTQNGKKTVIETTLDMSGFDGEGIIYAMFYARNWRDWPSLNFTAHPVFSSTHYLTDAENLQAMQEKYDEKQ</sequence>
<name>A0A9D1CLS7_9FIRM</name>
<feature type="compositionally biased region" description="Polar residues" evidence="1">
    <location>
        <begin position="42"/>
        <end position="57"/>
    </location>
</feature>
<evidence type="ECO:0000313" key="4">
    <source>
        <dbReference type="Proteomes" id="UP000886796"/>
    </source>
</evidence>
<reference evidence="3" key="2">
    <citation type="journal article" date="2021" name="PeerJ">
        <title>Extensive microbial diversity within the chicken gut microbiome revealed by metagenomics and culture.</title>
        <authorList>
            <person name="Gilroy R."/>
            <person name="Ravi A."/>
            <person name="Getino M."/>
            <person name="Pursley I."/>
            <person name="Horton D.L."/>
            <person name="Alikhan N.F."/>
            <person name="Baker D."/>
            <person name="Gharbi K."/>
            <person name="Hall N."/>
            <person name="Watson M."/>
            <person name="Adriaenssens E.M."/>
            <person name="Foster-Nyarko E."/>
            <person name="Jarju S."/>
            <person name="Secka A."/>
            <person name="Antonio M."/>
            <person name="Oren A."/>
            <person name="Chaudhuri R.R."/>
            <person name="La Ragione R."/>
            <person name="Hildebrand F."/>
            <person name="Pallen M.J."/>
        </authorList>
    </citation>
    <scope>NUCLEOTIDE SEQUENCE</scope>
    <source>
        <strain evidence="3">13361</strain>
    </source>
</reference>
<dbReference type="Proteomes" id="UP000886796">
    <property type="component" value="Unassembled WGS sequence"/>
</dbReference>
<dbReference type="PROSITE" id="PS51257">
    <property type="entry name" value="PROKAR_LIPOPROTEIN"/>
    <property type="match status" value="1"/>
</dbReference>
<feature type="signal peptide" evidence="2">
    <location>
        <begin position="1"/>
        <end position="21"/>
    </location>
</feature>
<comment type="caution">
    <text evidence="3">The sequence shown here is derived from an EMBL/GenBank/DDBJ whole genome shotgun (WGS) entry which is preliminary data.</text>
</comment>
<protein>
    <submittedName>
        <fullName evidence="3">Uncharacterized protein</fullName>
    </submittedName>
</protein>
<evidence type="ECO:0000256" key="1">
    <source>
        <dbReference type="SAM" id="MobiDB-lite"/>
    </source>
</evidence>
<reference evidence="3" key="1">
    <citation type="submission" date="2020-10" db="EMBL/GenBank/DDBJ databases">
        <authorList>
            <person name="Gilroy R."/>
        </authorList>
    </citation>
    <scope>NUCLEOTIDE SEQUENCE</scope>
    <source>
        <strain evidence="3">13361</strain>
    </source>
</reference>
<feature type="region of interest" description="Disordered" evidence="1">
    <location>
        <begin position="42"/>
        <end position="76"/>
    </location>
</feature>
<accession>A0A9D1CLS7</accession>
<gene>
    <name evidence="3" type="ORF">IAB74_02275</name>
</gene>
<dbReference type="EMBL" id="DVFK01000030">
    <property type="protein sequence ID" value="HIQ67323.1"/>
    <property type="molecule type" value="Genomic_DNA"/>
</dbReference>